<feature type="compositionally biased region" description="Pro residues" evidence="1">
    <location>
        <begin position="650"/>
        <end position="666"/>
    </location>
</feature>
<dbReference type="GeneID" id="24265485"/>
<keyword evidence="6" id="KW-1185">Reference proteome</keyword>
<keyword evidence="2" id="KW-1133">Transmembrane helix</keyword>
<dbReference type="Proteomes" id="UP000054561">
    <property type="component" value="Unassembled WGS sequence"/>
</dbReference>
<evidence type="ECO:0000259" key="4">
    <source>
        <dbReference type="Pfam" id="PF12887"/>
    </source>
</evidence>
<dbReference type="Pfam" id="PF12879">
    <property type="entry name" value="SICA_C"/>
    <property type="match status" value="1"/>
</dbReference>
<feature type="compositionally biased region" description="Low complexity" evidence="1">
    <location>
        <begin position="600"/>
        <end position="623"/>
    </location>
</feature>
<dbReference type="InterPro" id="IPR024290">
    <property type="entry name" value="SICA_extracell_a"/>
</dbReference>
<feature type="compositionally biased region" description="Gly residues" evidence="1">
    <location>
        <begin position="887"/>
        <end position="899"/>
    </location>
</feature>
<feature type="region of interest" description="Disordered" evidence="1">
    <location>
        <begin position="231"/>
        <end position="318"/>
    </location>
</feature>
<feature type="compositionally biased region" description="Gly residues" evidence="1">
    <location>
        <begin position="297"/>
        <end position="315"/>
    </location>
</feature>
<feature type="compositionally biased region" description="Basic and acidic residues" evidence="1">
    <location>
        <begin position="584"/>
        <end position="598"/>
    </location>
</feature>
<feature type="transmembrane region" description="Helical" evidence="2">
    <location>
        <begin position="984"/>
        <end position="1005"/>
    </location>
</feature>
<proteinExistence type="predicted"/>
<evidence type="ECO:0008006" key="7">
    <source>
        <dbReference type="Google" id="ProtNLM"/>
    </source>
</evidence>
<feature type="compositionally biased region" description="Pro residues" evidence="1">
    <location>
        <begin position="963"/>
        <end position="972"/>
    </location>
</feature>
<name>A0A0D9QT23_PLAFR</name>
<keyword evidence="2" id="KW-0472">Membrane</keyword>
<feature type="compositionally biased region" description="Low complexity" evidence="1">
    <location>
        <begin position="281"/>
        <end position="296"/>
    </location>
</feature>
<feature type="region of interest" description="Disordered" evidence="1">
    <location>
        <begin position="584"/>
        <end position="975"/>
    </location>
</feature>
<reference evidence="5 6" key="1">
    <citation type="submission" date="2014-03" db="EMBL/GenBank/DDBJ databases">
        <title>The Genome Sequence of Plasmodium fragile nilgiri.</title>
        <authorList>
            <consortium name="The Broad Institute Genomics Platform"/>
            <consortium name="The Broad Institute Genome Sequencing Center for Infectious Disease"/>
            <person name="Neafsey D."/>
            <person name="Duraisingh M."/>
            <person name="Young S.K."/>
            <person name="Zeng Q."/>
            <person name="Gargeya S."/>
            <person name="Abouelleil A."/>
            <person name="Alvarado L."/>
            <person name="Chapman S.B."/>
            <person name="Gainer-Dewar J."/>
            <person name="Goldberg J."/>
            <person name="Griggs A."/>
            <person name="Gujja S."/>
            <person name="Hansen M."/>
            <person name="Howarth C."/>
            <person name="Imamovic A."/>
            <person name="Larimer J."/>
            <person name="Pearson M."/>
            <person name="Poon T.W."/>
            <person name="Priest M."/>
            <person name="Roberts A."/>
            <person name="Saif S."/>
            <person name="Shea T."/>
            <person name="Sykes S."/>
            <person name="Wortman J."/>
            <person name="Nusbaum C."/>
            <person name="Birren B."/>
        </authorList>
    </citation>
    <scope>NUCLEOTIDE SEQUENCE [LARGE SCALE GENOMIC DNA]</scope>
    <source>
        <strain evidence="6">nilgiri</strain>
    </source>
</reference>
<evidence type="ECO:0000256" key="2">
    <source>
        <dbReference type="SAM" id="Phobius"/>
    </source>
</evidence>
<dbReference type="EMBL" id="KQ001646">
    <property type="protein sequence ID" value="KJP90002.1"/>
    <property type="molecule type" value="Genomic_DNA"/>
</dbReference>
<accession>A0A0D9QT23</accession>
<protein>
    <recommendedName>
        <fullName evidence="7">Schizont-infected cell agglutination C-terminal domain-containing protein</fullName>
    </recommendedName>
</protein>
<feature type="domain" description="Schizont-infected cell agglutination extracellular alpha" evidence="4">
    <location>
        <begin position="41"/>
        <end position="146"/>
    </location>
</feature>
<gene>
    <name evidence="5" type="ORF">AK88_00171</name>
</gene>
<feature type="compositionally biased region" description="Basic and acidic residues" evidence="1">
    <location>
        <begin position="627"/>
        <end position="639"/>
    </location>
</feature>
<feature type="compositionally biased region" description="Pro residues" evidence="1">
    <location>
        <begin position="856"/>
        <end position="870"/>
    </location>
</feature>
<feature type="compositionally biased region" description="Polar residues" evidence="1">
    <location>
        <begin position="748"/>
        <end position="764"/>
    </location>
</feature>
<feature type="region of interest" description="Disordered" evidence="1">
    <location>
        <begin position="171"/>
        <end position="191"/>
    </location>
</feature>
<feature type="compositionally biased region" description="Gly residues" evidence="1">
    <location>
        <begin position="908"/>
        <end position="950"/>
    </location>
</feature>
<organism evidence="5 6">
    <name type="scientific">Plasmodium fragile</name>
    <dbReference type="NCBI Taxonomy" id="5857"/>
    <lineage>
        <taxon>Eukaryota</taxon>
        <taxon>Sar</taxon>
        <taxon>Alveolata</taxon>
        <taxon>Apicomplexa</taxon>
        <taxon>Aconoidasida</taxon>
        <taxon>Haemosporida</taxon>
        <taxon>Plasmodiidae</taxon>
        <taxon>Plasmodium</taxon>
        <taxon>Plasmodium (Plasmodium)</taxon>
    </lineage>
</organism>
<evidence type="ECO:0000313" key="6">
    <source>
        <dbReference type="Proteomes" id="UP000054561"/>
    </source>
</evidence>
<feature type="compositionally biased region" description="Basic and acidic residues" evidence="1">
    <location>
        <begin position="231"/>
        <end position="255"/>
    </location>
</feature>
<feature type="compositionally biased region" description="Low complexity" evidence="1">
    <location>
        <begin position="774"/>
        <end position="787"/>
    </location>
</feature>
<evidence type="ECO:0000259" key="3">
    <source>
        <dbReference type="Pfam" id="PF12879"/>
    </source>
</evidence>
<dbReference type="VEuPathDB" id="PlasmoDB:AK88_00171"/>
<feature type="compositionally biased region" description="Low complexity" evidence="1">
    <location>
        <begin position="667"/>
        <end position="683"/>
    </location>
</feature>
<sequence>MLQEVDDIFHELLSRIGQRSGNISGFRGDLYNKDGACISRCREIVNLMLYMKGYHYNQGTGTWDKKTIPHGTTRTFKEYLECILGSEVLLRLYARNTHHQGLITEVSDKLGQSNNLFGQKFEPGLCENIDFGNILFQSKSIGTGIKNRLEQLSQQWAPTHVGRGYTASGTCGWDDADDADEDGKPQRDEECNENAGVITEDDALMKEIKGWVPIGPFPHVKKVLEDMQKNGVSKEKCELEQKIRNGVKTVKDRVNPPKKSQPPEKPAGANGNPRGPVQTVGATPVSPPGSGTPTSPSGGGGGKAGGADGGKGQGKAGEAEACPWQSILEGKSRHVHVLKHYDSAELERLKTVLQQFTDYMEEKKDMMDAYGENCHNSGWDDFGDAHQYKGQTVADVVRCRVMSTALFFANKQGKNGDSEHGQKTHDDELYEKLRCEVAHVFGYMLKHQYCKTQGWKRGVEYAWKTVKTMGQGGPHGTGAIPGPVMDGTCTQCGYAGRKTQLGLINGHIAEWFVDQGIMGDIAKIEQQMPCDQDWRAYKQSQGVTDTDQDISNQLPHVKKTEDEIRTKTKTAFDEVTKIVDQKIQEKHDAATAGKDKNNKNTKNTHNPNTFSTTTPTTDAPPKTVVSGDEKTTDNGKKQTDGASNTTQPSTTPPPPPPPPSASPAAPPAAGSTGATRATGESGAQEPTEQSGEEKCKDNLRHSAPRSRSIVITATCTSDAALGGGNHVPDARAHGSTTPVDEADKNAQSEDQTQRPQHVGSSTPAGATDHKDSTTGETTVTTPAEEVVPQSPSSIGGTAGDSASPEVKTTGYPSPTSPPPGGNKDASTTQSTDTGGQQSTPPTPSSRDQVVDGGNDDPPPLNPPKPKPNPNPDQSGSSGDDGGADQSSGGGAHGVSGGEGKGGEDGQKDGGAGGAVGGGTGGSSGVNGGVSGGGTGRGAGAAVGGAGGSPPSGGPSKGANDQPLPTPPPPSKPFNPKDLIPYTPAIIPAVVGIGIIAFFLWKYFAYLGTNRRRTYRTVRDVPSPPLDEEILAHLQRGDLPPPDYGYTMVRDTPPSSAAERRGQRPPRVHTRTIIELHLEVLNECEAAEWENVRDDYWKIVVEQFARDLQQDTDTNNNILGVSTSDYGSPGSNVPSTADPSTDFDGTDPCSPHDCDPCSGMATMQLATDRSAPNEEDPDPWSCMETIQLETDPCPPNEQDPDPWSCMESIQLETDPFPPNADNHDPWRCMENIQLDAAQRPATGPGHVTSECTQCIPWIEQHKHIVRACTTQPWFNALKSEWKQYYQQHATDAASSEHRTAATMESKKLDLWKQWVAQQHQQLSTYSEQEWFQHLLNNVEEETVPQKAEVPREEQHLEVETVMAAEDLLRVRDLPRSQPLHQPPHMTKPLNANIWILILALIIEQCELECTIQDRDLYVDTFLEHL</sequence>
<feature type="compositionally biased region" description="Basic and acidic residues" evidence="1">
    <location>
        <begin position="691"/>
        <end position="700"/>
    </location>
</feature>
<dbReference type="OrthoDB" id="375150at2759"/>
<feature type="domain" description="Schizont-infected cell agglutination C-terminal" evidence="3">
    <location>
        <begin position="1001"/>
        <end position="1104"/>
    </location>
</feature>
<dbReference type="InterPro" id="IPR024288">
    <property type="entry name" value="SICA_C"/>
</dbReference>
<dbReference type="RefSeq" id="XP_012333245.1">
    <property type="nucleotide sequence ID" value="XM_012477822.1"/>
</dbReference>
<keyword evidence="2" id="KW-0812">Transmembrane</keyword>
<feature type="compositionally biased region" description="Low complexity" evidence="1">
    <location>
        <begin position="826"/>
        <end position="839"/>
    </location>
</feature>
<feature type="region of interest" description="Disordered" evidence="1">
    <location>
        <begin position="1114"/>
        <end position="1148"/>
    </location>
</feature>
<evidence type="ECO:0000256" key="1">
    <source>
        <dbReference type="SAM" id="MobiDB-lite"/>
    </source>
</evidence>
<feature type="compositionally biased region" description="Polar residues" evidence="1">
    <location>
        <begin position="1114"/>
        <end position="1138"/>
    </location>
</feature>
<dbReference type="OMA" id="CELECTI"/>
<dbReference type="Pfam" id="PF12887">
    <property type="entry name" value="SICA_alpha"/>
    <property type="match status" value="1"/>
</dbReference>
<evidence type="ECO:0000313" key="5">
    <source>
        <dbReference type="EMBL" id="KJP90002.1"/>
    </source>
</evidence>